<feature type="modified residue" description="4-aspartylphosphate" evidence="10">
    <location>
        <position position="56"/>
    </location>
</feature>
<dbReference type="Pfam" id="PF00072">
    <property type="entry name" value="Response_reg"/>
    <property type="match status" value="1"/>
</dbReference>
<keyword evidence="8 9" id="KW-0804">Transcription</keyword>
<feature type="domain" description="Response regulatory" evidence="11">
    <location>
        <begin position="3"/>
        <end position="121"/>
    </location>
</feature>
<protein>
    <recommendedName>
        <fullName evidence="9">Transcriptional regulatory protein</fullName>
    </recommendedName>
</protein>
<keyword evidence="4 9" id="KW-0902">Two-component regulatory system</keyword>
<gene>
    <name evidence="13" type="ORF">GCM10023171_04650</name>
</gene>
<feature type="domain" description="HTH deoR-type" evidence="12">
    <location>
        <begin position="159"/>
        <end position="226"/>
    </location>
</feature>
<evidence type="ECO:0000256" key="10">
    <source>
        <dbReference type="PROSITE-ProRule" id="PRU00169"/>
    </source>
</evidence>
<evidence type="ECO:0000313" key="14">
    <source>
        <dbReference type="Proteomes" id="UP001500731"/>
    </source>
</evidence>
<dbReference type="Gene3D" id="3.40.50.2300">
    <property type="match status" value="1"/>
</dbReference>
<dbReference type="InterPro" id="IPR001789">
    <property type="entry name" value="Sig_transdc_resp-reg_receiver"/>
</dbReference>
<dbReference type="InterPro" id="IPR011006">
    <property type="entry name" value="CheY-like_superfamily"/>
</dbReference>
<evidence type="ECO:0000256" key="4">
    <source>
        <dbReference type="ARBA" id="ARBA00023012"/>
    </source>
</evidence>
<keyword evidence="7 9" id="KW-0010">Activator</keyword>
<dbReference type="InterPro" id="IPR036390">
    <property type="entry name" value="WH_DNA-bd_sf"/>
</dbReference>
<dbReference type="RefSeq" id="WP_345183919.1">
    <property type="nucleotide sequence ID" value="NZ_BAABGP010000003.1"/>
</dbReference>
<proteinExistence type="predicted"/>
<dbReference type="SMART" id="SM00448">
    <property type="entry name" value="REC"/>
    <property type="match status" value="1"/>
</dbReference>
<evidence type="ECO:0000256" key="1">
    <source>
        <dbReference type="ARBA" id="ARBA00004496"/>
    </source>
</evidence>
<dbReference type="Proteomes" id="UP001500731">
    <property type="component" value="Unassembled WGS sequence"/>
</dbReference>
<evidence type="ECO:0000259" key="12">
    <source>
        <dbReference type="PROSITE" id="PS51000"/>
    </source>
</evidence>
<dbReference type="InterPro" id="IPR024187">
    <property type="entry name" value="Sig_transdc_resp-reg_cit/mal"/>
</dbReference>
<dbReference type="PIRSF" id="PIRSF006171">
    <property type="entry name" value="RR_citrat_malat"/>
    <property type="match status" value="1"/>
</dbReference>
<keyword evidence="2 9" id="KW-0963">Cytoplasm</keyword>
<evidence type="ECO:0000256" key="8">
    <source>
        <dbReference type="ARBA" id="ARBA00023163"/>
    </source>
</evidence>
<dbReference type="SUPFAM" id="SSF46785">
    <property type="entry name" value="Winged helix' DNA-binding domain"/>
    <property type="match status" value="1"/>
</dbReference>
<evidence type="ECO:0000256" key="2">
    <source>
        <dbReference type="ARBA" id="ARBA00022490"/>
    </source>
</evidence>
<dbReference type="PANTHER" id="PTHR45526">
    <property type="entry name" value="TRANSCRIPTIONAL REGULATORY PROTEIN DPIA"/>
    <property type="match status" value="1"/>
</dbReference>
<evidence type="ECO:0000256" key="3">
    <source>
        <dbReference type="ARBA" id="ARBA00022553"/>
    </source>
</evidence>
<dbReference type="PROSITE" id="PS50110">
    <property type="entry name" value="RESPONSE_REGULATORY"/>
    <property type="match status" value="1"/>
</dbReference>
<evidence type="ECO:0000256" key="7">
    <source>
        <dbReference type="ARBA" id="ARBA00023159"/>
    </source>
</evidence>
<comment type="caution">
    <text evidence="13">The sequence shown here is derived from an EMBL/GenBank/DDBJ whole genome shotgun (WGS) entry which is preliminary data.</text>
</comment>
<evidence type="ECO:0000256" key="6">
    <source>
        <dbReference type="ARBA" id="ARBA00023125"/>
    </source>
</evidence>
<keyword evidence="3 10" id="KW-0597">Phosphoprotein</keyword>
<dbReference type="Pfam" id="PF08220">
    <property type="entry name" value="HTH_DeoR"/>
    <property type="match status" value="1"/>
</dbReference>
<evidence type="ECO:0000259" key="11">
    <source>
        <dbReference type="PROSITE" id="PS50110"/>
    </source>
</evidence>
<dbReference type="Gene3D" id="1.10.10.10">
    <property type="entry name" value="Winged helix-like DNA-binding domain superfamily/Winged helix DNA-binding domain"/>
    <property type="match status" value="1"/>
</dbReference>
<dbReference type="EMBL" id="BAABGP010000003">
    <property type="protein sequence ID" value="GAA4479327.1"/>
    <property type="molecule type" value="Genomic_DNA"/>
</dbReference>
<keyword evidence="6 9" id="KW-0238">DNA-binding</keyword>
<evidence type="ECO:0000256" key="5">
    <source>
        <dbReference type="ARBA" id="ARBA00023015"/>
    </source>
</evidence>
<evidence type="ECO:0000313" key="13">
    <source>
        <dbReference type="EMBL" id="GAA4479327.1"/>
    </source>
</evidence>
<keyword evidence="5 9" id="KW-0805">Transcription regulation</keyword>
<name>A0ABP8P3Y1_9MICO</name>
<organism evidence="13 14">
    <name type="scientific">Microbacterium panaciterrae</name>
    <dbReference type="NCBI Taxonomy" id="985759"/>
    <lineage>
        <taxon>Bacteria</taxon>
        <taxon>Bacillati</taxon>
        <taxon>Actinomycetota</taxon>
        <taxon>Actinomycetes</taxon>
        <taxon>Micrococcales</taxon>
        <taxon>Microbacteriaceae</taxon>
        <taxon>Microbacterium</taxon>
    </lineage>
</organism>
<sequence>MIGVLLVDDDPLTLELHEAYVARLDGFETVGTCTGARAALTALTAPGLKIDLVLLDVTMPDGSGLDVLRRARSLDVPVDVIAVTSVRDVDTVRRMATLGVAQYLVKPFTFAVFRERMEQYRSRHEQSRAIAGAASQAEIDALIGGNPQTGAIGLPKGLAATTLNEITQALSRHGELSATEIAEVAGVSRVTARRYLEHLADLGVAVRAARYGKPGRPEAVYRRAGG</sequence>
<accession>A0ABP8P3Y1</accession>
<evidence type="ECO:0000256" key="9">
    <source>
        <dbReference type="PIRNR" id="PIRNR006171"/>
    </source>
</evidence>
<dbReference type="InterPro" id="IPR036388">
    <property type="entry name" value="WH-like_DNA-bd_sf"/>
</dbReference>
<reference evidence="14" key="1">
    <citation type="journal article" date="2019" name="Int. J. Syst. Evol. Microbiol.">
        <title>The Global Catalogue of Microorganisms (GCM) 10K type strain sequencing project: providing services to taxonomists for standard genome sequencing and annotation.</title>
        <authorList>
            <consortium name="The Broad Institute Genomics Platform"/>
            <consortium name="The Broad Institute Genome Sequencing Center for Infectious Disease"/>
            <person name="Wu L."/>
            <person name="Ma J."/>
        </authorList>
    </citation>
    <scope>NUCLEOTIDE SEQUENCE [LARGE SCALE GENOMIC DNA]</scope>
    <source>
        <strain evidence="14">JCM 17839</strain>
    </source>
</reference>
<comment type="subcellular location">
    <subcellularLocation>
        <location evidence="1 9">Cytoplasm</location>
    </subcellularLocation>
</comment>
<dbReference type="InterPro" id="IPR001034">
    <property type="entry name" value="DeoR_HTH"/>
</dbReference>
<dbReference type="InterPro" id="IPR051271">
    <property type="entry name" value="2C-system_Tx_regulators"/>
</dbReference>
<dbReference type="SUPFAM" id="SSF52172">
    <property type="entry name" value="CheY-like"/>
    <property type="match status" value="1"/>
</dbReference>
<dbReference type="PANTHER" id="PTHR45526:SF1">
    <property type="entry name" value="TRANSCRIPTIONAL REGULATORY PROTEIN DCUR-RELATED"/>
    <property type="match status" value="1"/>
</dbReference>
<keyword evidence="14" id="KW-1185">Reference proteome</keyword>
<dbReference type="PROSITE" id="PS51000">
    <property type="entry name" value="HTH_DEOR_2"/>
    <property type="match status" value="1"/>
</dbReference>